<feature type="signal peptide" evidence="2">
    <location>
        <begin position="1"/>
        <end position="24"/>
    </location>
</feature>
<proteinExistence type="predicted"/>
<dbReference type="KEGG" id="xyl:ET495_08880"/>
<evidence type="ECO:0000313" key="3">
    <source>
        <dbReference type="EMBL" id="QAY63343.1"/>
    </source>
</evidence>
<dbReference type="EMBL" id="CP035495">
    <property type="protein sequence ID" value="QAY63343.1"/>
    <property type="molecule type" value="Genomic_DNA"/>
</dbReference>
<reference evidence="3 4" key="1">
    <citation type="submission" date="2019-01" db="EMBL/GenBank/DDBJ databases">
        <title>Genome sequencing of strain 2JSPR-7.</title>
        <authorList>
            <person name="Heo J."/>
            <person name="Kim S.-J."/>
            <person name="Kim J.-S."/>
            <person name="Hong S.-B."/>
            <person name="Kwon S.-W."/>
        </authorList>
    </citation>
    <scope>NUCLEOTIDE SEQUENCE [LARGE SCALE GENOMIC DNA]</scope>
    <source>
        <strain evidence="3 4">2JSPR-7</strain>
    </source>
</reference>
<organism evidence="3 4">
    <name type="scientific">Xylanimonas allomyrinae</name>
    <dbReference type="NCBI Taxonomy" id="2509459"/>
    <lineage>
        <taxon>Bacteria</taxon>
        <taxon>Bacillati</taxon>
        <taxon>Actinomycetota</taxon>
        <taxon>Actinomycetes</taxon>
        <taxon>Micrococcales</taxon>
        <taxon>Promicromonosporaceae</taxon>
        <taxon>Xylanimonas</taxon>
    </lineage>
</organism>
<name>A0A4P6ENN5_9MICO</name>
<dbReference type="AlphaFoldDB" id="A0A4P6ENN5"/>
<sequence>MPHLRRLSTLVLAGALATVPVASAVADTYPATEYNATVSDSAPSVGTPFTVTATGPVGNHELTLTITSSTLTDSQIQIAGTKSLTKPAVNGVATFQVTLAAEGTCDLAVYDAAGKEISRQTITTDGAAAAAKGAAAGTNASAAGDALPRTGAPSLELAGLAGALALAGAGAVGLASARRRRFARA</sequence>
<gene>
    <name evidence="3" type="ORF">ET495_08880</name>
</gene>
<feature type="transmembrane region" description="Helical" evidence="1">
    <location>
        <begin position="157"/>
        <end position="177"/>
    </location>
</feature>
<keyword evidence="4" id="KW-1185">Reference proteome</keyword>
<keyword evidence="1" id="KW-0812">Transmembrane</keyword>
<keyword evidence="2" id="KW-0732">Signal</keyword>
<keyword evidence="1" id="KW-1133">Transmembrane helix</keyword>
<keyword evidence="1" id="KW-0472">Membrane</keyword>
<evidence type="ECO:0000313" key="4">
    <source>
        <dbReference type="Proteomes" id="UP000291758"/>
    </source>
</evidence>
<accession>A0A4P6ENN5</accession>
<feature type="chain" id="PRO_5020525318" evidence="2">
    <location>
        <begin position="25"/>
        <end position="185"/>
    </location>
</feature>
<evidence type="ECO:0000256" key="1">
    <source>
        <dbReference type="SAM" id="Phobius"/>
    </source>
</evidence>
<evidence type="ECO:0000256" key="2">
    <source>
        <dbReference type="SAM" id="SignalP"/>
    </source>
</evidence>
<dbReference type="Proteomes" id="UP000291758">
    <property type="component" value="Chromosome"/>
</dbReference>
<protein>
    <submittedName>
        <fullName evidence="3">Peptidase</fullName>
    </submittedName>
</protein>